<feature type="compositionally biased region" description="Polar residues" evidence="2">
    <location>
        <begin position="776"/>
        <end position="804"/>
    </location>
</feature>
<keyword evidence="3" id="KW-0812">Transmembrane</keyword>
<name>A0A0K6G491_9AGAM</name>
<feature type="transmembrane region" description="Helical" evidence="3">
    <location>
        <begin position="186"/>
        <end position="208"/>
    </location>
</feature>
<feature type="domain" description="C2H2-type" evidence="4">
    <location>
        <begin position="806"/>
        <end position="834"/>
    </location>
</feature>
<evidence type="ECO:0000259" key="4">
    <source>
        <dbReference type="PROSITE" id="PS50157"/>
    </source>
</evidence>
<proteinExistence type="predicted"/>
<dbReference type="AlphaFoldDB" id="A0A0K6G491"/>
<dbReference type="Proteomes" id="UP000044841">
    <property type="component" value="Unassembled WGS sequence"/>
</dbReference>
<organism evidence="5 6">
    <name type="scientific">Rhizoctonia solani</name>
    <dbReference type="NCBI Taxonomy" id="456999"/>
    <lineage>
        <taxon>Eukaryota</taxon>
        <taxon>Fungi</taxon>
        <taxon>Dikarya</taxon>
        <taxon>Basidiomycota</taxon>
        <taxon>Agaricomycotina</taxon>
        <taxon>Agaricomycetes</taxon>
        <taxon>Cantharellales</taxon>
        <taxon>Ceratobasidiaceae</taxon>
        <taxon>Rhizoctonia</taxon>
    </lineage>
</organism>
<reference evidence="5 6" key="1">
    <citation type="submission" date="2015-07" db="EMBL/GenBank/DDBJ databases">
        <authorList>
            <person name="Noorani M."/>
        </authorList>
    </citation>
    <scope>NUCLEOTIDE SEQUENCE [LARGE SCALE GENOMIC DNA]</scope>
    <source>
        <strain evidence="5">BBA 69670</strain>
    </source>
</reference>
<feature type="region of interest" description="Disordered" evidence="2">
    <location>
        <begin position="608"/>
        <end position="633"/>
    </location>
</feature>
<evidence type="ECO:0000313" key="5">
    <source>
        <dbReference type="EMBL" id="CUA73173.1"/>
    </source>
</evidence>
<feature type="compositionally biased region" description="Low complexity" evidence="2">
    <location>
        <begin position="701"/>
        <end position="711"/>
    </location>
</feature>
<dbReference type="PROSITE" id="PS50157">
    <property type="entry name" value="ZINC_FINGER_C2H2_2"/>
    <property type="match status" value="1"/>
</dbReference>
<evidence type="ECO:0000256" key="3">
    <source>
        <dbReference type="SAM" id="Phobius"/>
    </source>
</evidence>
<keyword evidence="1" id="KW-0862">Zinc</keyword>
<keyword evidence="3" id="KW-0472">Membrane</keyword>
<accession>A0A0K6G491</accession>
<keyword evidence="1" id="KW-0479">Metal-binding</keyword>
<evidence type="ECO:0000256" key="2">
    <source>
        <dbReference type="SAM" id="MobiDB-lite"/>
    </source>
</evidence>
<feature type="compositionally biased region" description="Polar residues" evidence="2">
    <location>
        <begin position="685"/>
        <end position="700"/>
    </location>
</feature>
<feature type="region of interest" description="Disordered" evidence="2">
    <location>
        <begin position="1"/>
        <end position="46"/>
    </location>
</feature>
<feature type="compositionally biased region" description="Basic and acidic residues" evidence="2">
    <location>
        <begin position="819"/>
        <end position="836"/>
    </location>
</feature>
<evidence type="ECO:0000256" key="1">
    <source>
        <dbReference type="PROSITE-ProRule" id="PRU00042"/>
    </source>
</evidence>
<feature type="region of interest" description="Disordered" evidence="2">
    <location>
        <begin position="685"/>
        <end position="735"/>
    </location>
</feature>
<feature type="region of interest" description="Disordered" evidence="2">
    <location>
        <begin position="776"/>
        <end position="836"/>
    </location>
</feature>
<dbReference type="GO" id="GO:0008270">
    <property type="term" value="F:zinc ion binding"/>
    <property type="evidence" value="ECO:0007669"/>
    <property type="project" value="UniProtKB-KW"/>
</dbReference>
<dbReference type="InterPro" id="IPR013087">
    <property type="entry name" value="Znf_C2H2_type"/>
</dbReference>
<keyword evidence="6" id="KW-1185">Reference proteome</keyword>
<evidence type="ECO:0000313" key="6">
    <source>
        <dbReference type="Proteomes" id="UP000044841"/>
    </source>
</evidence>
<feature type="region of interest" description="Disordered" evidence="2">
    <location>
        <begin position="350"/>
        <end position="379"/>
    </location>
</feature>
<dbReference type="PROSITE" id="PS00028">
    <property type="entry name" value="ZINC_FINGER_C2H2_1"/>
    <property type="match status" value="1"/>
</dbReference>
<sequence>MGLAQPTSSLDDPGSPQVHVSHYPRPLPLPASKEPTSRLEDNASHNGRSPVFKSICTYGLAAPIPEDICAPKDSHSELAPFTRSLGSSLAPQGPAEDHLTGSLMGKNNFPTARIGLLMREIESPNPTLRRRRSISDFVADVNNVPNQSRGIFRNRGRAQSEAVLGPLIIHEAPSGISLTLVQIRCFFFFFFFFFFFSFSFFLLHLHFAPGSSTLPPPPIYPTHTQATQTQPLFCPLSCFGVVIGSYFLHLLFRWRSMRELAGIYVCIRRTLSPARVELCSYPVSTKTPRADQPWPNNSLIQHKNEYITHSDRQKKHGGAEVDQTDCMGYLLPKIDCPDISRTLPISPKEFEPTTIDHSQEPPSTNTRTTIRLDPNPPAQNRRFDRWEMGDCVKYIQEHSQGPGWIERSPLNKCTIKGRHSGIPTVACLDFRSLLYPRRCYLKHRWPTISRLKRSEFKSCLAAASYCRAPHGVRLPGIQRIKGYSTSFSGEPGSGDVNLLDFSFCLSTFGSFLNGSGSTNGDEIESGQGPGSELLQGLGMDHELLRFIDSTEPGLNIFAPQLQYHDGADLPVQQPPHAPVPPVPLSVNLQFDVRGSEENTTVPALETPAPWSHHGGASNSAVQPSNTPLPENSQCDTRGPDWYDGFATGCLVTRGSGGAINRPQPCTTEWNKGFFYGFMLASRTLGQPSGSQPQPNLNGCSTAAAPTPTVVPNADVESSRTTTGLDYPTATPPTRSTLQSSIAHAVDDQPQAQPGLSNTQTIARRDTSNGVQITTTSTSQELASRLNDASTSSHIGPIRTGSNRNIYKCDTCKRGFPQRQRLDNHVKRDHLGRPNSK</sequence>
<feature type="compositionally biased region" description="Polar residues" evidence="2">
    <location>
        <begin position="1"/>
        <end position="10"/>
    </location>
</feature>
<keyword evidence="1" id="KW-0863">Zinc-finger</keyword>
<feature type="compositionally biased region" description="Polar residues" evidence="2">
    <location>
        <begin position="616"/>
        <end position="633"/>
    </location>
</feature>
<gene>
    <name evidence="5" type="ORF">RSOLAG22IIIB_05173</name>
</gene>
<keyword evidence="3" id="KW-1133">Transmembrane helix</keyword>
<feature type="transmembrane region" description="Helical" evidence="3">
    <location>
        <begin position="228"/>
        <end position="248"/>
    </location>
</feature>
<feature type="compositionally biased region" description="Polar residues" evidence="2">
    <location>
        <begin position="360"/>
        <end position="369"/>
    </location>
</feature>
<dbReference type="EMBL" id="CYGV01001356">
    <property type="protein sequence ID" value="CUA73173.1"/>
    <property type="molecule type" value="Genomic_DNA"/>
</dbReference>
<protein>
    <recommendedName>
        <fullName evidence="4">C2H2-type domain-containing protein</fullName>
    </recommendedName>
</protein>